<proteinExistence type="predicted"/>
<dbReference type="SMART" id="SM00201">
    <property type="entry name" value="SO"/>
    <property type="match status" value="2"/>
</dbReference>
<dbReference type="GO" id="GO:0030247">
    <property type="term" value="F:polysaccharide binding"/>
    <property type="evidence" value="ECO:0007669"/>
    <property type="project" value="InterPro"/>
</dbReference>
<dbReference type="AlphaFoldDB" id="A0A8B9H2J5"/>
<evidence type="ECO:0000256" key="6">
    <source>
        <dbReference type="PROSITE-ProRule" id="PRU01011"/>
    </source>
</evidence>
<feature type="signal peptide" evidence="7">
    <location>
        <begin position="1"/>
        <end position="23"/>
    </location>
</feature>
<dbReference type="Ensembl" id="ENSAMXT00005006108.1">
    <property type="protein sequence ID" value="ENSAMXP00005005339.1"/>
    <property type="gene ID" value="ENSAMXG00005003310.1"/>
</dbReference>
<dbReference type="InterPro" id="IPR036375">
    <property type="entry name" value="Hemopexin-like_dom_sf"/>
</dbReference>
<comment type="subcellular location">
    <subcellularLocation>
        <location evidence="1">Secreted</location>
    </subcellularLocation>
</comment>
<dbReference type="PANTHER" id="PTHR22917">
    <property type="entry name" value="HEMOPEXIN DOMAIN-CONTAINING PROTEIN"/>
    <property type="match status" value="1"/>
</dbReference>
<dbReference type="GO" id="GO:0005615">
    <property type="term" value="C:extracellular space"/>
    <property type="evidence" value="ECO:0007669"/>
    <property type="project" value="TreeGrafter"/>
</dbReference>
<dbReference type="InterPro" id="IPR051298">
    <property type="entry name" value="Heme_transport/Cell_adhesion"/>
</dbReference>
<dbReference type="SUPFAM" id="SSF90188">
    <property type="entry name" value="Somatomedin B domain"/>
    <property type="match status" value="2"/>
</dbReference>
<keyword evidence="3 7" id="KW-0732">Signal</keyword>
<organism evidence="9 10">
    <name type="scientific">Astyanax mexicanus</name>
    <name type="common">Blind cave fish</name>
    <name type="synonym">Astyanax fasciatus mexicanus</name>
    <dbReference type="NCBI Taxonomy" id="7994"/>
    <lineage>
        <taxon>Eukaryota</taxon>
        <taxon>Metazoa</taxon>
        <taxon>Chordata</taxon>
        <taxon>Craniata</taxon>
        <taxon>Vertebrata</taxon>
        <taxon>Euteleostomi</taxon>
        <taxon>Actinopterygii</taxon>
        <taxon>Neopterygii</taxon>
        <taxon>Teleostei</taxon>
        <taxon>Ostariophysi</taxon>
        <taxon>Characiformes</taxon>
        <taxon>Characoidei</taxon>
        <taxon>Acestrorhamphidae</taxon>
        <taxon>Acestrorhamphinae</taxon>
        <taxon>Astyanax</taxon>
    </lineage>
</organism>
<evidence type="ECO:0000256" key="4">
    <source>
        <dbReference type="ARBA" id="ARBA00022737"/>
    </source>
</evidence>
<dbReference type="GO" id="GO:0006955">
    <property type="term" value="P:immune response"/>
    <property type="evidence" value="ECO:0007669"/>
    <property type="project" value="InterPro"/>
</dbReference>
<keyword evidence="4" id="KW-0677">Repeat</keyword>
<dbReference type="GO" id="GO:0005044">
    <property type="term" value="F:scavenger receptor activity"/>
    <property type="evidence" value="ECO:0007669"/>
    <property type="project" value="InterPro"/>
</dbReference>
<dbReference type="PANTHER" id="PTHR22917:SF8">
    <property type="entry name" value="PROTEOGLYCAN 4 ISOFORM X1"/>
    <property type="match status" value="1"/>
</dbReference>
<accession>A0A8B9H2J5</accession>
<evidence type="ECO:0000256" key="3">
    <source>
        <dbReference type="ARBA" id="ARBA00022729"/>
    </source>
</evidence>
<dbReference type="Pfam" id="PF00045">
    <property type="entry name" value="Hemopexin"/>
    <property type="match status" value="1"/>
</dbReference>
<dbReference type="SUPFAM" id="SSF50923">
    <property type="entry name" value="Hemopexin-like domain"/>
    <property type="match status" value="1"/>
</dbReference>
<dbReference type="PROSITE" id="PS51642">
    <property type="entry name" value="HEMOPEXIN_2"/>
    <property type="match status" value="1"/>
</dbReference>
<evidence type="ECO:0000256" key="5">
    <source>
        <dbReference type="ARBA" id="ARBA00023157"/>
    </source>
</evidence>
<sequence>MAGSALISSLVLMTCVLLPLCAAQGSCRGRCGEPFIRGQLCNCDHSCLTHNECCKDYEEACTFRGSCRGRCGEEFQRGRECECDPDCTLYNTCCSDYHGQCGTALIFLSFVIRSVCTNTQNQLDHLDNGNIHIIFIFISPFCLGGSAGGPLQPGASSPSAPGKPLTIPIRVSLSITGQAGGPLGGGAGGPLGGAAGGPLGGGAGGVDQCSRTVYCDIMYQINKNISLYLRVLQGDQYWVFENGVMEPGYPRSLSQDFDGLSGEITAALSVPATRKRPESIYFFKKGGTVQKYSYPAGSGPTCTGKKNKNSVYNKIRRARQAGTLCGRSKVFNIKISGEFPTLTSPAKPPAQQSDIRNWLYCP</sequence>
<dbReference type="Proteomes" id="UP000694621">
    <property type="component" value="Unplaced"/>
</dbReference>
<dbReference type="PROSITE" id="PS50958">
    <property type="entry name" value="SMB_2"/>
    <property type="match status" value="2"/>
</dbReference>
<feature type="chain" id="PRO_5034527531" evidence="7">
    <location>
        <begin position="24"/>
        <end position="362"/>
    </location>
</feature>
<dbReference type="InterPro" id="IPR001212">
    <property type="entry name" value="Somatomedin_B_dom"/>
</dbReference>
<feature type="repeat" description="Hemopexin" evidence="6">
    <location>
        <begin position="206"/>
        <end position="260"/>
    </location>
</feature>
<dbReference type="Pfam" id="PF01033">
    <property type="entry name" value="Somatomedin_B"/>
    <property type="match status" value="2"/>
</dbReference>
<evidence type="ECO:0000256" key="2">
    <source>
        <dbReference type="ARBA" id="ARBA00022525"/>
    </source>
</evidence>
<evidence type="ECO:0000313" key="9">
    <source>
        <dbReference type="Ensembl" id="ENSAMXP00005005339.1"/>
    </source>
</evidence>
<dbReference type="Gene3D" id="2.110.10.10">
    <property type="entry name" value="Hemopexin-like domain"/>
    <property type="match status" value="1"/>
</dbReference>
<dbReference type="InterPro" id="IPR020436">
    <property type="entry name" value="SMB_chordata"/>
</dbReference>
<feature type="domain" description="SMB" evidence="8">
    <location>
        <begin position="67"/>
        <end position="105"/>
    </location>
</feature>
<dbReference type="PRINTS" id="PR00022">
    <property type="entry name" value="SOMATOMEDINB"/>
</dbReference>
<dbReference type="InterPro" id="IPR036024">
    <property type="entry name" value="Somatomedin_B-like_dom_sf"/>
</dbReference>
<dbReference type="Gene3D" id="4.10.410.20">
    <property type="match status" value="2"/>
</dbReference>
<keyword evidence="5" id="KW-1015">Disulfide bond</keyword>
<evidence type="ECO:0000313" key="10">
    <source>
        <dbReference type="Proteomes" id="UP000694621"/>
    </source>
</evidence>
<keyword evidence="2" id="KW-0964">Secreted</keyword>
<evidence type="ECO:0000256" key="1">
    <source>
        <dbReference type="ARBA" id="ARBA00004613"/>
    </source>
</evidence>
<evidence type="ECO:0000259" key="8">
    <source>
        <dbReference type="PROSITE" id="PS50958"/>
    </source>
</evidence>
<dbReference type="InterPro" id="IPR018487">
    <property type="entry name" value="Hemopexin-like_repeat"/>
</dbReference>
<evidence type="ECO:0000256" key="7">
    <source>
        <dbReference type="SAM" id="SignalP"/>
    </source>
</evidence>
<feature type="domain" description="SMB" evidence="8">
    <location>
        <begin position="23"/>
        <end position="66"/>
    </location>
</feature>
<reference evidence="9" key="1">
    <citation type="submission" date="2025-08" db="UniProtKB">
        <authorList>
            <consortium name="Ensembl"/>
        </authorList>
    </citation>
    <scope>IDENTIFICATION</scope>
</reference>
<protein>
    <submittedName>
        <fullName evidence="9">Proteoglycan 4a</fullName>
    </submittedName>
</protein>
<name>A0A8B9H2J5_ASTMX</name>
<dbReference type="PROSITE" id="PS00524">
    <property type="entry name" value="SMB_1"/>
    <property type="match status" value="2"/>
</dbReference>